<evidence type="ECO:0000313" key="1">
    <source>
        <dbReference type="EMBL" id="MCS5735587.1"/>
    </source>
</evidence>
<reference evidence="1" key="1">
    <citation type="submission" date="2022-08" db="EMBL/GenBank/DDBJ databases">
        <authorList>
            <person name="Deng Y."/>
            <person name="Han X.-F."/>
            <person name="Zhang Y.-Q."/>
        </authorList>
    </citation>
    <scope>NUCLEOTIDE SEQUENCE</scope>
    <source>
        <strain evidence="1">CPCC 203386</strain>
    </source>
</reference>
<gene>
    <name evidence="1" type="ORF">N1032_17725</name>
</gene>
<organism evidence="1 2">
    <name type="scientific">Herbiconiux daphne</name>
    <dbReference type="NCBI Taxonomy" id="2970914"/>
    <lineage>
        <taxon>Bacteria</taxon>
        <taxon>Bacillati</taxon>
        <taxon>Actinomycetota</taxon>
        <taxon>Actinomycetes</taxon>
        <taxon>Micrococcales</taxon>
        <taxon>Microbacteriaceae</taxon>
        <taxon>Herbiconiux</taxon>
    </lineage>
</organism>
<protein>
    <submittedName>
        <fullName evidence="1">Uncharacterized protein</fullName>
    </submittedName>
</protein>
<sequence>MLEDAIESFEFGVDAATHPANEFDHELTFSEIRIWVRLDAAHR</sequence>
<accession>A0ABT2H6N9</accession>
<evidence type="ECO:0000313" key="2">
    <source>
        <dbReference type="Proteomes" id="UP001165586"/>
    </source>
</evidence>
<dbReference type="EMBL" id="JANLCJ010000007">
    <property type="protein sequence ID" value="MCS5735587.1"/>
    <property type="molecule type" value="Genomic_DNA"/>
</dbReference>
<dbReference type="RefSeq" id="WP_259540529.1">
    <property type="nucleotide sequence ID" value="NZ_JANLCJ010000007.1"/>
</dbReference>
<proteinExistence type="predicted"/>
<name>A0ABT2H6N9_9MICO</name>
<comment type="caution">
    <text evidence="1">The sequence shown here is derived from an EMBL/GenBank/DDBJ whole genome shotgun (WGS) entry which is preliminary data.</text>
</comment>
<dbReference type="Proteomes" id="UP001165586">
    <property type="component" value="Unassembled WGS sequence"/>
</dbReference>
<keyword evidence="2" id="KW-1185">Reference proteome</keyword>